<accession>A0A914YNT1</accession>
<dbReference type="AlphaFoldDB" id="A0A914YNT1"/>
<name>A0A914YNT1_9BILA</name>
<evidence type="ECO:0000313" key="1">
    <source>
        <dbReference type="Proteomes" id="UP000887577"/>
    </source>
</evidence>
<sequence length="82" mass="9272">MLLWLRGKKPEDIVYNCPNATFSLFEDSPDVEVVADNGEDEEEEFEDEPMTIEEELDDVVAADSDPEVLLDGLSMNDSDEEM</sequence>
<keyword evidence="1" id="KW-1185">Reference proteome</keyword>
<reference evidence="2" key="1">
    <citation type="submission" date="2022-11" db="UniProtKB">
        <authorList>
            <consortium name="WormBaseParasite"/>
        </authorList>
    </citation>
    <scope>IDENTIFICATION</scope>
</reference>
<evidence type="ECO:0000313" key="2">
    <source>
        <dbReference type="WBParaSite" id="PSU_v2.g21270.t1"/>
    </source>
</evidence>
<organism evidence="1 2">
    <name type="scientific">Panagrolaimus superbus</name>
    <dbReference type="NCBI Taxonomy" id="310955"/>
    <lineage>
        <taxon>Eukaryota</taxon>
        <taxon>Metazoa</taxon>
        <taxon>Ecdysozoa</taxon>
        <taxon>Nematoda</taxon>
        <taxon>Chromadorea</taxon>
        <taxon>Rhabditida</taxon>
        <taxon>Tylenchina</taxon>
        <taxon>Panagrolaimomorpha</taxon>
        <taxon>Panagrolaimoidea</taxon>
        <taxon>Panagrolaimidae</taxon>
        <taxon>Panagrolaimus</taxon>
    </lineage>
</organism>
<dbReference type="WBParaSite" id="PSU_v2.g21270.t1">
    <property type="protein sequence ID" value="PSU_v2.g21270.t1"/>
    <property type="gene ID" value="PSU_v2.g21270"/>
</dbReference>
<dbReference type="Proteomes" id="UP000887577">
    <property type="component" value="Unplaced"/>
</dbReference>
<proteinExistence type="predicted"/>
<protein>
    <submittedName>
        <fullName evidence="2">Uncharacterized protein</fullName>
    </submittedName>
</protein>